<keyword evidence="2" id="KW-1185">Reference proteome</keyword>
<protein>
    <submittedName>
        <fullName evidence="3">Cysteine-rich receptor-like protein kinase 15</fullName>
    </submittedName>
</protein>
<reference evidence="3" key="2">
    <citation type="submission" date="2025-08" db="UniProtKB">
        <authorList>
            <consortium name="RefSeq"/>
        </authorList>
    </citation>
    <scope>IDENTIFICATION</scope>
    <source>
        <tissue evidence="3">Leaf</tissue>
    </source>
</reference>
<dbReference type="InterPro" id="IPR000719">
    <property type="entry name" value="Prot_kinase_dom"/>
</dbReference>
<evidence type="ECO:0000259" key="1">
    <source>
        <dbReference type="PROSITE" id="PS50011"/>
    </source>
</evidence>
<proteinExistence type="predicted"/>
<organism evidence="2 3">
    <name type="scientific">Spinacia oleracea</name>
    <name type="common">Spinach</name>
    <dbReference type="NCBI Taxonomy" id="3562"/>
    <lineage>
        <taxon>Eukaryota</taxon>
        <taxon>Viridiplantae</taxon>
        <taxon>Streptophyta</taxon>
        <taxon>Embryophyta</taxon>
        <taxon>Tracheophyta</taxon>
        <taxon>Spermatophyta</taxon>
        <taxon>Magnoliopsida</taxon>
        <taxon>eudicotyledons</taxon>
        <taxon>Gunneridae</taxon>
        <taxon>Pentapetalae</taxon>
        <taxon>Caryophyllales</taxon>
        <taxon>Chenopodiaceae</taxon>
        <taxon>Chenopodioideae</taxon>
        <taxon>Anserineae</taxon>
        <taxon>Spinacia</taxon>
    </lineage>
</organism>
<dbReference type="RefSeq" id="XP_056695313.1">
    <property type="nucleotide sequence ID" value="XM_056839335.1"/>
</dbReference>
<accession>A0ABM3RI65</accession>
<sequence>MSFFFVDPIKRELLLWETRYKIITGIARGLQYLHKESRITIVHRHMKISNILLDIRMNPKFANFGWVEKHGISSRIDETRRYMAPEYFLTGVYSEKSDVYSFGIIILEIVSGQSYRLFYKPSENENLLILVSTTTYTLKICTSTTRTCTPSVFF</sequence>
<dbReference type="Pfam" id="PF00069">
    <property type="entry name" value="Pkinase"/>
    <property type="match status" value="1"/>
</dbReference>
<feature type="domain" description="Protein kinase" evidence="1">
    <location>
        <begin position="1"/>
        <end position="154"/>
    </location>
</feature>
<evidence type="ECO:0000313" key="3">
    <source>
        <dbReference type="RefSeq" id="XP_056695313.1"/>
    </source>
</evidence>
<dbReference type="PANTHER" id="PTHR27006:SF639">
    <property type="entry name" value="CYSTEINE-RICH RECEPTOR-LIKE PROTEIN KINASE 11"/>
    <property type="match status" value="1"/>
</dbReference>
<reference evidence="2" key="1">
    <citation type="journal article" date="2021" name="Nat. Commun.">
        <title>Genomic analyses provide insights into spinach domestication and the genetic basis of agronomic traits.</title>
        <authorList>
            <person name="Cai X."/>
            <person name="Sun X."/>
            <person name="Xu C."/>
            <person name="Sun H."/>
            <person name="Wang X."/>
            <person name="Ge C."/>
            <person name="Zhang Z."/>
            <person name="Wang Q."/>
            <person name="Fei Z."/>
            <person name="Jiao C."/>
            <person name="Wang Q."/>
        </authorList>
    </citation>
    <scope>NUCLEOTIDE SEQUENCE [LARGE SCALE GENOMIC DNA]</scope>
    <source>
        <strain evidence="2">cv. Varoflay</strain>
    </source>
</reference>
<dbReference type="GeneID" id="130469829"/>
<gene>
    <name evidence="3" type="primary">LOC130469829</name>
</gene>
<dbReference type="Gene3D" id="1.10.510.10">
    <property type="entry name" value="Transferase(Phosphotransferase) domain 1"/>
    <property type="match status" value="1"/>
</dbReference>
<dbReference type="InterPro" id="IPR011009">
    <property type="entry name" value="Kinase-like_dom_sf"/>
</dbReference>
<dbReference type="PROSITE" id="PS50011">
    <property type="entry name" value="PROTEIN_KINASE_DOM"/>
    <property type="match status" value="1"/>
</dbReference>
<evidence type="ECO:0000313" key="2">
    <source>
        <dbReference type="Proteomes" id="UP000813463"/>
    </source>
</evidence>
<dbReference type="SUPFAM" id="SSF56112">
    <property type="entry name" value="Protein kinase-like (PK-like)"/>
    <property type="match status" value="1"/>
</dbReference>
<name>A0ABM3RI65_SPIOL</name>
<dbReference type="PANTHER" id="PTHR27006">
    <property type="entry name" value="PROMASTIGOTE SURFACE ANTIGEN PROTEIN PSA"/>
    <property type="match status" value="1"/>
</dbReference>
<dbReference type="Proteomes" id="UP000813463">
    <property type="component" value="Chromosome 3"/>
</dbReference>